<sequence>MEKAILITFLIATSMVYKTLAQDEDLSPIYLDSYADVPTATAYDHKLLDHMTLQRIKFLQDCDDKLSSKCGIEMTEGLVNNKPVSEECCENILKIGRDCHEGLMDFVFSTYELKDVANEILPRSKRMWNTCVRTTAARIGAPIAFET</sequence>
<organism evidence="4 6">
    <name type="scientific">Cardamine amara subsp. amara</name>
    <dbReference type="NCBI Taxonomy" id="228776"/>
    <lineage>
        <taxon>Eukaryota</taxon>
        <taxon>Viridiplantae</taxon>
        <taxon>Streptophyta</taxon>
        <taxon>Embryophyta</taxon>
        <taxon>Tracheophyta</taxon>
        <taxon>Spermatophyta</taxon>
        <taxon>Magnoliopsida</taxon>
        <taxon>eudicotyledons</taxon>
        <taxon>Gunneridae</taxon>
        <taxon>Pentapetalae</taxon>
        <taxon>rosids</taxon>
        <taxon>malvids</taxon>
        <taxon>Brassicales</taxon>
        <taxon>Brassicaceae</taxon>
        <taxon>Cardamineae</taxon>
        <taxon>Cardamine</taxon>
    </lineage>
</organism>
<accession>A0ABD0ZKX6</accession>
<keyword evidence="6" id="KW-1185">Reference proteome</keyword>
<evidence type="ECO:0000256" key="1">
    <source>
        <dbReference type="ARBA" id="ARBA00022729"/>
    </source>
</evidence>
<evidence type="ECO:0000313" key="4">
    <source>
        <dbReference type="EMBL" id="KAL1195277.1"/>
    </source>
</evidence>
<evidence type="ECO:0000313" key="5">
    <source>
        <dbReference type="EMBL" id="KAL1221965.1"/>
    </source>
</evidence>
<dbReference type="Proteomes" id="UP001558713">
    <property type="component" value="Unassembled WGS sequence"/>
</dbReference>
<dbReference type="InterPro" id="IPR040220">
    <property type="entry name" value="DD11"/>
</dbReference>
<dbReference type="PANTHER" id="PTHR31207:SF23">
    <property type="entry name" value="DOWNREGULATED IN DIF1 18-RELATED"/>
    <property type="match status" value="1"/>
</dbReference>
<name>A0ABD0ZKX6_CARAN</name>
<feature type="domain" description="Prolamin-like" evidence="3">
    <location>
        <begin position="61"/>
        <end position="132"/>
    </location>
</feature>
<dbReference type="AlphaFoldDB" id="A0ABD0ZKX6"/>
<feature type="chain" id="PRO_5044723114" evidence="2">
    <location>
        <begin position="22"/>
        <end position="147"/>
    </location>
</feature>
<dbReference type="Pfam" id="PF05617">
    <property type="entry name" value="Prolamin_like"/>
    <property type="match status" value="1"/>
</dbReference>
<reference evidence="4 6" key="1">
    <citation type="submission" date="2024-04" db="EMBL/GenBank/DDBJ databases">
        <title>Genome assembly C_amara_ONT_v2.</title>
        <authorList>
            <person name="Yant L."/>
            <person name="Moore C."/>
            <person name="Slenker M."/>
        </authorList>
    </citation>
    <scope>NUCLEOTIDE SEQUENCE [LARGE SCALE GENOMIC DNA]</scope>
    <source>
        <tissue evidence="4">Leaf</tissue>
    </source>
</reference>
<protein>
    <submittedName>
        <fullName evidence="4">Protein DOWN-REGULATED IN DIF1 11</fullName>
    </submittedName>
</protein>
<dbReference type="EMBL" id="JBANAX010000731">
    <property type="protein sequence ID" value="KAL1195277.1"/>
    <property type="molecule type" value="Genomic_DNA"/>
</dbReference>
<comment type="caution">
    <text evidence="4">The sequence shown here is derived from an EMBL/GenBank/DDBJ whole genome shotgun (WGS) entry which is preliminary data.</text>
</comment>
<proteinExistence type="predicted"/>
<dbReference type="InterPro" id="IPR008502">
    <property type="entry name" value="Prolamin-like"/>
</dbReference>
<evidence type="ECO:0000256" key="2">
    <source>
        <dbReference type="SAM" id="SignalP"/>
    </source>
</evidence>
<evidence type="ECO:0000259" key="3">
    <source>
        <dbReference type="Pfam" id="PF05617"/>
    </source>
</evidence>
<dbReference type="EMBL" id="JBANAX010000110">
    <property type="protein sequence ID" value="KAL1221965.1"/>
    <property type="molecule type" value="Genomic_DNA"/>
</dbReference>
<feature type="signal peptide" evidence="2">
    <location>
        <begin position="1"/>
        <end position="21"/>
    </location>
</feature>
<evidence type="ECO:0000313" key="6">
    <source>
        <dbReference type="Proteomes" id="UP001558713"/>
    </source>
</evidence>
<gene>
    <name evidence="5" type="ORF">V5N11_013689</name>
    <name evidence="4" type="ORF">V5N11_033975</name>
</gene>
<dbReference type="PANTHER" id="PTHR31207">
    <property type="entry name" value="ECA1 GAMETOGENESIS FAMILY PROTEIN (DUF784)-RELATED-RELATED"/>
    <property type="match status" value="1"/>
</dbReference>
<keyword evidence="1 2" id="KW-0732">Signal</keyword>